<evidence type="ECO:0000313" key="2">
    <source>
        <dbReference type="EMBL" id="KIW54610.1"/>
    </source>
</evidence>
<dbReference type="EMBL" id="KN847320">
    <property type="protein sequence ID" value="KIW54610.1"/>
    <property type="molecule type" value="Genomic_DNA"/>
</dbReference>
<dbReference type="RefSeq" id="XP_013315194.1">
    <property type="nucleotide sequence ID" value="XM_013459740.1"/>
</dbReference>
<reference evidence="2 3" key="1">
    <citation type="submission" date="2015-01" db="EMBL/GenBank/DDBJ databases">
        <title>The Genome Sequence of Exophiala xenobiotica CBS118157.</title>
        <authorList>
            <consortium name="The Broad Institute Genomics Platform"/>
            <person name="Cuomo C."/>
            <person name="de Hoog S."/>
            <person name="Gorbushina A."/>
            <person name="Stielow B."/>
            <person name="Teixiera M."/>
            <person name="Abouelleil A."/>
            <person name="Chapman S.B."/>
            <person name="Priest M."/>
            <person name="Young S.K."/>
            <person name="Wortman J."/>
            <person name="Nusbaum C."/>
            <person name="Birren B."/>
        </authorList>
    </citation>
    <scope>NUCLEOTIDE SEQUENCE [LARGE SCALE GENOMIC DNA]</scope>
    <source>
        <strain evidence="2 3">CBS 118157</strain>
    </source>
</reference>
<gene>
    <name evidence="2" type="ORF">PV05_06959</name>
</gene>
<sequence length="273" mass="29200">MLREKPWIKVGASLVFAAALVCCTVLSFEVLYNKHDMKTGIITFTFGATRTQLPLLARALIPTAASEVGSVASNAATAASGALSQANSIASAATTAVNSASTAIPRNFSVGTEQYCVGFSDHVECHRLPVNVSEIILQVGMNVLSDQMEDLGHLRSILAKASPGWIRDPFIIGIVTAVVVAVAFFTAMFSWPFGAGILMRDLTLQLVPRLIIGLICCISYLVPTIVLYLLYSKSKELSSEINADQGPVGGYCWGTLFSALLMTTMTTFVHIFV</sequence>
<keyword evidence="1" id="KW-0812">Transmembrane</keyword>
<dbReference type="Proteomes" id="UP000054342">
    <property type="component" value="Unassembled WGS sequence"/>
</dbReference>
<feature type="transmembrane region" description="Helical" evidence="1">
    <location>
        <begin position="12"/>
        <end position="32"/>
    </location>
</feature>
<feature type="transmembrane region" description="Helical" evidence="1">
    <location>
        <begin position="170"/>
        <end position="191"/>
    </location>
</feature>
<accession>A0A0D2EIY6</accession>
<name>A0A0D2EIY6_9EURO</name>
<proteinExistence type="predicted"/>
<organism evidence="2 3">
    <name type="scientific">Exophiala xenobiotica</name>
    <dbReference type="NCBI Taxonomy" id="348802"/>
    <lineage>
        <taxon>Eukaryota</taxon>
        <taxon>Fungi</taxon>
        <taxon>Dikarya</taxon>
        <taxon>Ascomycota</taxon>
        <taxon>Pezizomycotina</taxon>
        <taxon>Eurotiomycetes</taxon>
        <taxon>Chaetothyriomycetidae</taxon>
        <taxon>Chaetothyriales</taxon>
        <taxon>Herpotrichiellaceae</taxon>
        <taxon>Exophiala</taxon>
    </lineage>
</organism>
<dbReference type="GeneID" id="25328867"/>
<dbReference type="OrthoDB" id="4119295at2759"/>
<keyword evidence="1" id="KW-1133">Transmembrane helix</keyword>
<feature type="transmembrane region" description="Helical" evidence="1">
    <location>
        <begin position="211"/>
        <end position="231"/>
    </location>
</feature>
<protein>
    <submittedName>
        <fullName evidence="2">Uncharacterized protein</fullName>
    </submittedName>
</protein>
<feature type="transmembrane region" description="Helical" evidence="1">
    <location>
        <begin position="251"/>
        <end position="272"/>
    </location>
</feature>
<evidence type="ECO:0000313" key="3">
    <source>
        <dbReference type="Proteomes" id="UP000054342"/>
    </source>
</evidence>
<evidence type="ECO:0000256" key="1">
    <source>
        <dbReference type="SAM" id="Phobius"/>
    </source>
</evidence>
<dbReference type="HOGENOM" id="CLU_983962_0_0_1"/>
<dbReference type="AlphaFoldDB" id="A0A0D2EIY6"/>
<keyword evidence="1" id="KW-0472">Membrane</keyword>
<keyword evidence="3" id="KW-1185">Reference proteome</keyword>